<dbReference type="EMBL" id="JAACLJ010000004">
    <property type="protein sequence ID" value="KAF4587238.1"/>
    <property type="molecule type" value="Genomic_DNA"/>
</dbReference>
<dbReference type="EC" id="2.4.1.142" evidence="3"/>
<feature type="transmembrane region" description="Helical" evidence="12">
    <location>
        <begin position="174"/>
        <end position="199"/>
    </location>
</feature>
<keyword evidence="9 12" id="KW-1133">Transmembrane helix</keyword>
<keyword evidence="5" id="KW-0328">Glycosyltransferase</keyword>
<evidence type="ECO:0000313" key="14">
    <source>
        <dbReference type="Proteomes" id="UP000562929"/>
    </source>
</evidence>
<evidence type="ECO:0000256" key="4">
    <source>
        <dbReference type="ARBA" id="ARBA00015841"/>
    </source>
</evidence>
<dbReference type="PANTHER" id="PTHR13036:SF0">
    <property type="entry name" value="CHITOBIOSYLDIPHOSPHODOLICHOL BETA-MANNOSYLTRANSFERASE"/>
    <property type="match status" value="1"/>
</dbReference>
<evidence type="ECO:0000256" key="6">
    <source>
        <dbReference type="ARBA" id="ARBA00022679"/>
    </source>
</evidence>
<comment type="subcellular location">
    <subcellularLocation>
        <location evidence="1">Endoplasmic reticulum membrane</location>
        <topology evidence="1">Single-pass membrane protein</topology>
    </subcellularLocation>
</comment>
<comment type="caution">
    <text evidence="13">The sequence shown here is derived from an EMBL/GenBank/DDBJ whole genome shotgun (WGS) entry which is preliminary data.</text>
</comment>
<dbReference type="OrthoDB" id="614844at2759"/>
<evidence type="ECO:0000256" key="2">
    <source>
        <dbReference type="ARBA" id="ARBA00004922"/>
    </source>
</evidence>
<reference evidence="13 14" key="1">
    <citation type="journal article" date="2020" name="G3 (Bethesda)">
        <title>Genetic Underpinnings of Host Manipulation by Ophiocordyceps as Revealed by Comparative Transcriptomics.</title>
        <authorList>
            <person name="Will I."/>
            <person name="Das B."/>
            <person name="Trinh T."/>
            <person name="Brachmann A."/>
            <person name="Ohm R.A."/>
            <person name="de Bekker C."/>
        </authorList>
    </citation>
    <scope>NUCLEOTIDE SEQUENCE [LARGE SCALE GENOMIC DNA]</scope>
    <source>
        <strain evidence="13 14">EC05</strain>
    </source>
</reference>
<evidence type="ECO:0000256" key="1">
    <source>
        <dbReference type="ARBA" id="ARBA00004389"/>
    </source>
</evidence>
<dbReference type="FunFam" id="3.40.50.2000:FF:000162">
    <property type="entry name" value="Beta-1,4-mannosyltransferase (Alg1), putative"/>
    <property type="match status" value="1"/>
</dbReference>
<evidence type="ECO:0000256" key="7">
    <source>
        <dbReference type="ARBA" id="ARBA00022692"/>
    </source>
</evidence>
<dbReference type="InterPro" id="IPR026051">
    <property type="entry name" value="ALG1-like"/>
</dbReference>
<keyword evidence="6 13" id="KW-0808">Transferase</keyword>
<name>A0A8H4Q5Y2_9HYPO</name>
<dbReference type="PANTHER" id="PTHR13036">
    <property type="entry name" value="BETA1,4 MANNOSYLTRANSFERASE"/>
    <property type="match status" value="1"/>
</dbReference>
<proteinExistence type="predicted"/>
<evidence type="ECO:0000256" key="9">
    <source>
        <dbReference type="ARBA" id="ARBA00022989"/>
    </source>
</evidence>
<keyword evidence="10 12" id="KW-0472">Membrane</keyword>
<evidence type="ECO:0000313" key="13">
    <source>
        <dbReference type="EMBL" id="KAF4587238.1"/>
    </source>
</evidence>
<comment type="pathway">
    <text evidence="2">Protein modification; protein glycosylation.</text>
</comment>
<dbReference type="AlphaFoldDB" id="A0A8H4Q5Y2"/>
<dbReference type="Proteomes" id="UP000562929">
    <property type="component" value="Unassembled WGS sequence"/>
</dbReference>
<evidence type="ECO:0000256" key="3">
    <source>
        <dbReference type="ARBA" id="ARBA00012611"/>
    </source>
</evidence>
<evidence type="ECO:0000256" key="11">
    <source>
        <dbReference type="ARBA" id="ARBA00024899"/>
    </source>
</evidence>
<dbReference type="SUPFAM" id="SSF53756">
    <property type="entry name" value="UDP-Glycosyltransferase/glycogen phosphorylase"/>
    <property type="match status" value="1"/>
</dbReference>
<evidence type="ECO:0000256" key="8">
    <source>
        <dbReference type="ARBA" id="ARBA00022824"/>
    </source>
</evidence>
<keyword evidence="14" id="KW-1185">Reference proteome</keyword>
<keyword evidence="7 12" id="KW-0812">Transmembrane</keyword>
<sequence length="631" mass="69667">MLVIDDKDLSNAKSRLRSAGFEDWTRPYSSLDLSFCKEMQLTDAVDCREFTNLDYISSCFTFPKQIPVKLIVVLVPSSYAHVTVTPAPELVALRQDGLIWPNSSTLLQSFVGTLMRETEVDMWTAMLGLWALFVYGKSEQHDHVLSGWDDATASEWFKDVLRLMEGYHTHDPTVMAALVASVVAGALFTVALGCALGLVSRLIPSRYRPAPDASQHVQVLVLGDLGRSPRMQYHALSLASHGYHVDLVAFKETARHPGLIGNARVSMYALSPQPECIAWGTLPLFVNLVAKVVHQFCTLFYTLTYRTPPARCIVIQNPPSIPTFHVALLVALLRGSKLVVDWHNYGYSILAQKPLYRPLVPLYRCYELSLGRFLGHVNLTVTDAMARQLRSRLRGPVHTLHDRPAETFRPEPSAERRLAFLSALPETEGQARDIVDGNVRLLVSSTSWTPDEDFGILLEALESYANPDADSPAEPPSPILAIITGKGPEREAYLERIKRLQDGGRLPGIRVLTAWLSTRDYASLLAAADLGVSLHKSSSGVDLPMKVVDMFGAGLPVAAYSAFESFGELVREGVNGCGFETSDQLAKILARLFSAAGQRELAALRQGAIKEGAIRWDDEWDRVVAPLMESI</sequence>
<keyword evidence="8" id="KW-0256">Endoplasmic reticulum</keyword>
<protein>
    <recommendedName>
        <fullName evidence="4">Chitobiosyldiphosphodolichol beta-mannosyltransferase</fullName>
        <ecNumber evidence="3">2.4.1.142</ecNumber>
    </recommendedName>
</protein>
<accession>A0A8H4Q5Y2</accession>
<dbReference type="Gene3D" id="3.40.50.2000">
    <property type="entry name" value="Glycogen Phosphorylase B"/>
    <property type="match status" value="1"/>
</dbReference>
<evidence type="ECO:0000256" key="10">
    <source>
        <dbReference type="ARBA" id="ARBA00023136"/>
    </source>
</evidence>
<comment type="function">
    <text evidence="11">Participates in the formation of the lipid-linked precursor oligosaccharide for N-glycosylation. Involved in assembling the dolichol-pyrophosphate-GlcNAc(2)-Man(5) intermediate on the cytoplasmic surface of the ER.</text>
</comment>
<evidence type="ECO:0000256" key="5">
    <source>
        <dbReference type="ARBA" id="ARBA00022676"/>
    </source>
</evidence>
<dbReference type="GO" id="GO:0005789">
    <property type="term" value="C:endoplasmic reticulum membrane"/>
    <property type="evidence" value="ECO:0007669"/>
    <property type="project" value="UniProtKB-SubCell"/>
</dbReference>
<organism evidence="13 14">
    <name type="scientific">Ophiocordyceps camponoti-floridani</name>
    <dbReference type="NCBI Taxonomy" id="2030778"/>
    <lineage>
        <taxon>Eukaryota</taxon>
        <taxon>Fungi</taxon>
        <taxon>Dikarya</taxon>
        <taxon>Ascomycota</taxon>
        <taxon>Pezizomycotina</taxon>
        <taxon>Sordariomycetes</taxon>
        <taxon>Hypocreomycetidae</taxon>
        <taxon>Hypocreales</taxon>
        <taxon>Ophiocordycipitaceae</taxon>
        <taxon>Ophiocordyceps</taxon>
    </lineage>
</organism>
<gene>
    <name evidence="13" type="ORF">GQ602_003931</name>
</gene>
<evidence type="ECO:0000256" key="12">
    <source>
        <dbReference type="SAM" id="Phobius"/>
    </source>
</evidence>
<dbReference type="GO" id="GO:0004578">
    <property type="term" value="F:chitobiosyldiphosphodolichol beta-mannosyltransferase activity"/>
    <property type="evidence" value="ECO:0007669"/>
    <property type="project" value="UniProtKB-EC"/>
</dbReference>